<dbReference type="Gene3D" id="1.10.530.40">
    <property type="match status" value="1"/>
</dbReference>
<protein>
    <recommendedName>
        <fullName evidence="3">Pesticin C-terminal domain-containing protein</fullName>
    </recommendedName>
</protein>
<organism evidence="4 5">
    <name type="scientific">Martelella alba</name>
    <dbReference type="NCBI Taxonomy" id="2590451"/>
    <lineage>
        <taxon>Bacteria</taxon>
        <taxon>Pseudomonadati</taxon>
        <taxon>Pseudomonadota</taxon>
        <taxon>Alphaproteobacteria</taxon>
        <taxon>Hyphomicrobiales</taxon>
        <taxon>Aurantimonadaceae</taxon>
        <taxon>Martelella</taxon>
    </lineage>
</organism>
<accession>A0ABY2SG38</accession>
<keyword evidence="5" id="KW-1185">Reference proteome</keyword>
<gene>
    <name evidence="4" type="ORF">FCN80_20550</name>
</gene>
<dbReference type="EMBL" id="SZPQ01000039">
    <property type="protein sequence ID" value="TKI03714.1"/>
    <property type="molecule type" value="Genomic_DNA"/>
</dbReference>
<evidence type="ECO:0000256" key="2">
    <source>
        <dbReference type="ARBA" id="ARBA00022638"/>
    </source>
</evidence>
<dbReference type="SUPFAM" id="SSF53955">
    <property type="entry name" value="Lysozyme-like"/>
    <property type="match status" value="1"/>
</dbReference>
<evidence type="ECO:0000313" key="5">
    <source>
        <dbReference type="Proteomes" id="UP000305202"/>
    </source>
</evidence>
<dbReference type="Proteomes" id="UP000305202">
    <property type="component" value="Unassembled WGS sequence"/>
</dbReference>
<dbReference type="InterPro" id="IPR023347">
    <property type="entry name" value="Lysozyme_dom_sf"/>
</dbReference>
<dbReference type="InterPro" id="IPR031922">
    <property type="entry name" value="Pesticin_C"/>
</dbReference>
<sequence length="462" mass="52407">MPAFLDNPGRLTTGRKYIRIHPGSVLYTNLGDMFTKTSTLVKKDDCLIHALANSNVKKSNGNQWYRIGEQNWLHQDDVDVLSQYDLKELGFSALIEESTPDMSASLKEGWVKSAFHCLSRQVKPERGIQEQRMSGFYKAMVDQMDTQRADQLSGRTLYEALQFPAMGVRDIVACLVVKHESEWFGGSGHQKWTAFFQDYDILRLDYAKKWLDDMEWMRQVEPFTSGKAVWHMHPVMFLHALADIYVDFIEFKTTLGIYRISKKSAEFILSWEAFVSKPYVPAGDQSSGVTVGYGYDLGQQTVSSARKILLDYYSESQVEKLLTTIGKKGDQARAMVSNLSDIIIDKSKAIEMAMVLKAQFCQIVIEVYPQAINLPPDSAGAILSLIYNRGPSLALPKTGDLIDRRCEMRQIRDDLSQGSINNIPSRLRSMKRLWPNQPGLINRREGEAKLIENELAIGAYDE</sequence>
<proteinExistence type="predicted"/>
<reference evidence="4 5" key="1">
    <citation type="submission" date="2019-04" db="EMBL/GenBank/DDBJ databases">
        <authorList>
            <person name="Li M."/>
            <person name="Gao C."/>
        </authorList>
    </citation>
    <scope>NUCLEOTIDE SEQUENCE [LARGE SCALE GENOMIC DNA]</scope>
    <source>
        <strain evidence="4 5">BGMRC 2031</strain>
    </source>
</reference>
<dbReference type="RefSeq" id="WP_136992219.1">
    <property type="nucleotide sequence ID" value="NZ_SZPQ01000039.1"/>
</dbReference>
<evidence type="ECO:0000256" key="1">
    <source>
        <dbReference type="ARBA" id="ARBA00022529"/>
    </source>
</evidence>
<feature type="domain" description="Pesticin C-terminal" evidence="3">
    <location>
        <begin position="266"/>
        <end position="393"/>
    </location>
</feature>
<name>A0ABY2SG38_9HYPH</name>
<keyword evidence="2" id="KW-0081">Bacteriolytic enzyme</keyword>
<comment type="caution">
    <text evidence="4">The sequence shown here is derived from an EMBL/GenBank/DDBJ whole genome shotgun (WGS) entry which is preliminary data.</text>
</comment>
<dbReference type="InterPro" id="IPR023346">
    <property type="entry name" value="Lysozyme-like_dom_sf"/>
</dbReference>
<keyword evidence="1" id="KW-0929">Antimicrobial</keyword>
<dbReference type="Pfam" id="PF16754">
    <property type="entry name" value="Pesticin"/>
    <property type="match status" value="1"/>
</dbReference>
<evidence type="ECO:0000259" key="3">
    <source>
        <dbReference type="Pfam" id="PF16754"/>
    </source>
</evidence>
<evidence type="ECO:0000313" key="4">
    <source>
        <dbReference type="EMBL" id="TKI03714.1"/>
    </source>
</evidence>